<organism evidence="1 2">
    <name type="scientific">Caerostris extrusa</name>
    <name type="common">Bark spider</name>
    <name type="synonym">Caerostris bankana</name>
    <dbReference type="NCBI Taxonomy" id="172846"/>
    <lineage>
        <taxon>Eukaryota</taxon>
        <taxon>Metazoa</taxon>
        <taxon>Ecdysozoa</taxon>
        <taxon>Arthropoda</taxon>
        <taxon>Chelicerata</taxon>
        <taxon>Arachnida</taxon>
        <taxon>Araneae</taxon>
        <taxon>Araneomorphae</taxon>
        <taxon>Entelegynae</taxon>
        <taxon>Araneoidea</taxon>
        <taxon>Araneidae</taxon>
        <taxon>Caerostris</taxon>
    </lineage>
</organism>
<dbReference type="EMBL" id="BPLR01021343">
    <property type="protein sequence ID" value="GIX88632.1"/>
    <property type="molecule type" value="Genomic_DNA"/>
</dbReference>
<gene>
    <name evidence="1" type="ORF">CEXT_250701</name>
</gene>
<keyword evidence="2" id="KW-1185">Reference proteome</keyword>
<evidence type="ECO:0000313" key="2">
    <source>
        <dbReference type="Proteomes" id="UP001054945"/>
    </source>
</evidence>
<dbReference type="Proteomes" id="UP001054945">
    <property type="component" value="Unassembled WGS sequence"/>
</dbReference>
<dbReference type="AlphaFoldDB" id="A0AAV4P050"/>
<comment type="caution">
    <text evidence="1">The sequence shown here is derived from an EMBL/GenBank/DDBJ whole genome shotgun (WGS) entry which is preliminary data.</text>
</comment>
<sequence length="86" mass="9632">MTYVLFPLISVVLKGEGVKSNKWSKYTTSDIQKTRCLPVDQFFSVSCSFFYLYYFPGVGAAISESITSSYRVDGVARVPPEMTLGR</sequence>
<reference evidence="1 2" key="1">
    <citation type="submission" date="2021-06" db="EMBL/GenBank/DDBJ databases">
        <title>Caerostris extrusa draft genome.</title>
        <authorList>
            <person name="Kono N."/>
            <person name="Arakawa K."/>
        </authorList>
    </citation>
    <scope>NUCLEOTIDE SEQUENCE [LARGE SCALE GENOMIC DNA]</scope>
</reference>
<evidence type="ECO:0000313" key="1">
    <source>
        <dbReference type="EMBL" id="GIX88632.1"/>
    </source>
</evidence>
<name>A0AAV4P050_CAEEX</name>
<proteinExistence type="predicted"/>
<accession>A0AAV4P050</accession>
<protein>
    <submittedName>
        <fullName evidence="1">Uncharacterized protein</fullName>
    </submittedName>
</protein>